<dbReference type="InterPro" id="IPR036390">
    <property type="entry name" value="WH_DNA-bd_sf"/>
</dbReference>
<dbReference type="InterPro" id="IPR000847">
    <property type="entry name" value="LysR_HTH_N"/>
</dbReference>
<keyword evidence="3" id="KW-0238">DNA-binding</keyword>
<dbReference type="PROSITE" id="PS50931">
    <property type="entry name" value="HTH_LYSR"/>
    <property type="match status" value="1"/>
</dbReference>
<keyword evidence="7" id="KW-1185">Reference proteome</keyword>
<dbReference type="InterPro" id="IPR005119">
    <property type="entry name" value="LysR_subst-bd"/>
</dbReference>
<evidence type="ECO:0000313" key="6">
    <source>
        <dbReference type="EMBL" id="MFM0720704.1"/>
    </source>
</evidence>
<dbReference type="Pfam" id="PF03466">
    <property type="entry name" value="LysR_substrate"/>
    <property type="match status" value="1"/>
</dbReference>
<evidence type="ECO:0000259" key="5">
    <source>
        <dbReference type="PROSITE" id="PS50931"/>
    </source>
</evidence>
<evidence type="ECO:0000256" key="3">
    <source>
        <dbReference type="ARBA" id="ARBA00023125"/>
    </source>
</evidence>
<dbReference type="Pfam" id="PF00126">
    <property type="entry name" value="HTH_1"/>
    <property type="match status" value="1"/>
</dbReference>
<comment type="similarity">
    <text evidence="1">Belongs to the LysR transcriptional regulatory family.</text>
</comment>
<organism evidence="6 7">
    <name type="scientific">Paraburkholderia strydomiana</name>
    <dbReference type="NCBI Taxonomy" id="1245417"/>
    <lineage>
        <taxon>Bacteria</taxon>
        <taxon>Pseudomonadati</taxon>
        <taxon>Pseudomonadota</taxon>
        <taxon>Betaproteobacteria</taxon>
        <taxon>Burkholderiales</taxon>
        <taxon>Burkholderiaceae</taxon>
        <taxon>Paraburkholderia</taxon>
    </lineage>
</organism>
<dbReference type="PANTHER" id="PTHR30579:SF7">
    <property type="entry name" value="HTH-TYPE TRANSCRIPTIONAL REGULATOR LRHA-RELATED"/>
    <property type="match status" value="1"/>
</dbReference>
<reference evidence="6 7" key="1">
    <citation type="journal article" date="2024" name="Chem. Sci.">
        <title>Discovery of megapolipeptins by genome mining of a Burkholderiales bacteria collection.</title>
        <authorList>
            <person name="Paulo B.S."/>
            <person name="Recchia M.J.J."/>
            <person name="Lee S."/>
            <person name="Fergusson C.H."/>
            <person name="Romanowski S.B."/>
            <person name="Hernandez A."/>
            <person name="Krull N."/>
            <person name="Liu D.Y."/>
            <person name="Cavanagh H."/>
            <person name="Bos A."/>
            <person name="Gray C.A."/>
            <person name="Murphy B.T."/>
            <person name="Linington R.G."/>
            <person name="Eustaquio A.S."/>
        </authorList>
    </citation>
    <scope>NUCLEOTIDE SEQUENCE [LARGE SCALE GENOMIC DNA]</scope>
    <source>
        <strain evidence="6 7">RL17-350-BIC-E</strain>
    </source>
</reference>
<keyword evidence="4" id="KW-0804">Transcription</keyword>
<evidence type="ECO:0000256" key="4">
    <source>
        <dbReference type="ARBA" id="ARBA00023163"/>
    </source>
</evidence>
<dbReference type="SUPFAM" id="SSF53850">
    <property type="entry name" value="Periplasmic binding protein-like II"/>
    <property type="match status" value="1"/>
</dbReference>
<dbReference type="SUPFAM" id="SSF46785">
    <property type="entry name" value="Winged helix' DNA-binding domain"/>
    <property type="match status" value="1"/>
</dbReference>
<accession>A0ABW9EP56</accession>
<feature type="domain" description="HTH lysR-type" evidence="5">
    <location>
        <begin position="3"/>
        <end position="60"/>
    </location>
</feature>
<keyword evidence="2" id="KW-0805">Transcription regulation</keyword>
<dbReference type="EMBL" id="JAQQCL010000033">
    <property type="protein sequence ID" value="MFM0720704.1"/>
    <property type="molecule type" value="Genomic_DNA"/>
</dbReference>
<comment type="caution">
    <text evidence="6">The sequence shown here is derived from an EMBL/GenBank/DDBJ whole genome shotgun (WGS) entry which is preliminary data.</text>
</comment>
<dbReference type="InterPro" id="IPR050176">
    <property type="entry name" value="LTTR"/>
</dbReference>
<gene>
    <name evidence="6" type="ORF">PQQ73_30770</name>
</gene>
<dbReference type="Proteomes" id="UP001629392">
    <property type="component" value="Unassembled WGS sequence"/>
</dbReference>
<evidence type="ECO:0000256" key="1">
    <source>
        <dbReference type="ARBA" id="ARBA00009437"/>
    </source>
</evidence>
<dbReference type="PANTHER" id="PTHR30579">
    <property type="entry name" value="TRANSCRIPTIONAL REGULATOR"/>
    <property type="match status" value="1"/>
</dbReference>
<dbReference type="RefSeq" id="WP_408156730.1">
    <property type="nucleotide sequence ID" value="NZ_JAQQCL010000033.1"/>
</dbReference>
<name>A0ABW9EP56_9BURK</name>
<evidence type="ECO:0000313" key="7">
    <source>
        <dbReference type="Proteomes" id="UP001629392"/>
    </source>
</evidence>
<dbReference type="InterPro" id="IPR036388">
    <property type="entry name" value="WH-like_DNA-bd_sf"/>
</dbReference>
<dbReference type="Gene3D" id="1.10.10.10">
    <property type="entry name" value="Winged helix-like DNA-binding domain superfamily/Winged helix DNA-binding domain"/>
    <property type="match status" value="1"/>
</dbReference>
<protein>
    <submittedName>
        <fullName evidence="6">LysR substrate-binding domain-containing protein</fullName>
    </submittedName>
</protein>
<dbReference type="Gene3D" id="3.40.190.10">
    <property type="entry name" value="Periplasmic binding protein-like II"/>
    <property type="match status" value="2"/>
</dbReference>
<evidence type="ECO:0000256" key="2">
    <source>
        <dbReference type="ARBA" id="ARBA00023015"/>
    </source>
</evidence>
<sequence length="280" mass="31494">MNLDLELLRTFVAIVEQDSFAAGAESVHRTQSAVTQQMQRLEVQLDKTLFHKSGRKKTLTEDGLKLLEYSRRLLALNDEACSAIAGSTLTGEVRLGAPADVADSILPDLLQRFSKTLPNIRISIDVRRTAFLMQAMKRGEINMTISAKEHPEYRRIILRTSRMVWFCSDSYHFDRTQPLDLIVADEPSFLRTIALDHLNDAGINFRIRYIAPSLPGIRAAVLAGMGVTARSEEVMGPEFRILDEADGLPRLPDITYKMYIGSSPNPLARHLFDSLEKMFS</sequence>
<proteinExistence type="inferred from homology"/>